<evidence type="ECO:0000313" key="5">
    <source>
        <dbReference type="EMBL" id="GGW47356.1"/>
    </source>
</evidence>
<evidence type="ECO:0000256" key="3">
    <source>
        <dbReference type="HAMAP-Rule" id="MF_00649"/>
    </source>
</evidence>
<comment type="similarity">
    <text evidence="3">Belongs to the DNA gyrase inhibitor YacG family.</text>
</comment>
<evidence type="ECO:0000256" key="1">
    <source>
        <dbReference type="ARBA" id="ARBA00022723"/>
    </source>
</evidence>
<dbReference type="InterPro" id="IPR013088">
    <property type="entry name" value="Znf_NHR/GATA"/>
</dbReference>
<protein>
    <recommendedName>
        <fullName evidence="3">DNA gyrase inhibitor YacG</fullName>
    </recommendedName>
</protein>
<feature type="region of interest" description="Disordered" evidence="4">
    <location>
        <begin position="38"/>
        <end position="60"/>
    </location>
</feature>
<dbReference type="SUPFAM" id="SSF57716">
    <property type="entry name" value="Glucocorticoid receptor-like (DNA-binding domain)"/>
    <property type="match status" value="1"/>
</dbReference>
<proteinExistence type="inferred from homology"/>
<keyword evidence="2 3" id="KW-0862">Zinc</keyword>
<sequence length="60" mass="6722">MTCPICQKDTDAKYRPFCSRRCADIDLGRWLKGSYVIPGTAQEEDDPAPSGQAPEENPRH</sequence>
<keyword evidence="6" id="KW-1185">Reference proteome</keyword>
<keyword evidence="1 3" id="KW-0479">Metal-binding</keyword>
<dbReference type="AlphaFoldDB" id="A0A918J4C9"/>
<dbReference type="PANTHER" id="PTHR36150:SF1">
    <property type="entry name" value="DNA GYRASE INHIBITOR YACG"/>
    <property type="match status" value="1"/>
</dbReference>
<gene>
    <name evidence="3 5" type="primary">yacG</name>
    <name evidence="5" type="ORF">GCM10011452_38560</name>
</gene>
<name>A0A918J4C9_9RHOB</name>
<dbReference type="HAMAP" id="MF_00649">
    <property type="entry name" value="DNA_gyrase_inhibitor_YacG"/>
    <property type="match status" value="1"/>
</dbReference>
<feature type="binding site" evidence="3">
    <location>
        <position position="22"/>
    </location>
    <ligand>
        <name>Zn(2+)</name>
        <dbReference type="ChEBI" id="CHEBI:29105"/>
    </ligand>
</feature>
<evidence type="ECO:0000256" key="4">
    <source>
        <dbReference type="SAM" id="MobiDB-lite"/>
    </source>
</evidence>
<dbReference type="GO" id="GO:0008270">
    <property type="term" value="F:zinc ion binding"/>
    <property type="evidence" value="ECO:0007669"/>
    <property type="project" value="UniProtKB-UniRule"/>
</dbReference>
<comment type="subunit">
    <text evidence="3">Interacts with GyrB.</text>
</comment>
<comment type="caution">
    <text evidence="5">The sequence shown here is derived from an EMBL/GenBank/DDBJ whole genome shotgun (WGS) entry which is preliminary data.</text>
</comment>
<organism evidence="5 6">
    <name type="scientific">Gemmobacter lanyuensis</name>
    <dbReference type="NCBI Taxonomy" id="1054497"/>
    <lineage>
        <taxon>Bacteria</taxon>
        <taxon>Pseudomonadati</taxon>
        <taxon>Pseudomonadota</taxon>
        <taxon>Alphaproteobacteria</taxon>
        <taxon>Rhodobacterales</taxon>
        <taxon>Paracoccaceae</taxon>
        <taxon>Gemmobacter</taxon>
    </lineage>
</organism>
<dbReference type="Pfam" id="PF03884">
    <property type="entry name" value="YacG"/>
    <property type="match status" value="1"/>
</dbReference>
<evidence type="ECO:0000313" key="6">
    <source>
        <dbReference type="Proteomes" id="UP000628984"/>
    </source>
</evidence>
<dbReference type="GO" id="GO:0006355">
    <property type="term" value="P:regulation of DNA-templated transcription"/>
    <property type="evidence" value="ECO:0007669"/>
    <property type="project" value="InterPro"/>
</dbReference>
<feature type="binding site" evidence="3">
    <location>
        <position position="3"/>
    </location>
    <ligand>
        <name>Zn(2+)</name>
        <dbReference type="ChEBI" id="CHEBI:29105"/>
    </ligand>
</feature>
<feature type="binding site" evidence="3">
    <location>
        <position position="6"/>
    </location>
    <ligand>
        <name>Zn(2+)</name>
        <dbReference type="ChEBI" id="CHEBI:29105"/>
    </ligand>
</feature>
<dbReference type="Proteomes" id="UP000628984">
    <property type="component" value="Unassembled WGS sequence"/>
</dbReference>
<comment type="cofactor">
    <cofactor evidence="3">
        <name>Zn(2+)</name>
        <dbReference type="ChEBI" id="CHEBI:29105"/>
    </cofactor>
    <text evidence="3">Binds 1 zinc ion.</text>
</comment>
<dbReference type="RefSeq" id="WP_189635504.1">
    <property type="nucleotide sequence ID" value="NZ_BMYQ01000031.1"/>
</dbReference>
<feature type="binding site" evidence="3">
    <location>
        <position position="18"/>
    </location>
    <ligand>
        <name>Zn(2+)</name>
        <dbReference type="ChEBI" id="CHEBI:29105"/>
    </ligand>
</feature>
<evidence type="ECO:0000256" key="2">
    <source>
        <dbReference type="ARBA" id="ARBA00022833"/>
    </source>
</evidence>
<dbReference type="PANTHER" id="PTHR36150">
    <property type="entry name" value="DNA GYRASE INHIBITOR YACG"/>
    <property type="match status" value="1"/>
</dbReference>
<dbReference type="EMBL" id="BMYQ01000031">
    <property type="protein sequence ID" value="GGW47356.1"/>
    <property type="molecule type" value="Genomic_DNA"/>
</dbReference>
<comment type="function">
    <text evidence="3">Inhibits all the catalytic activities of DNA gyrase by preventing its interaction with DNA. Acts by binding directly to the C-terminal domain of GyrB, which probably disrupts DNA binding by the gyrase.</text>
</comment>
<accession>A0A918J4C9</accession>
<reference evidence="5" key="1">
    <citation type="journal article" date="2014" name="Int. J. Syst. Evol. Microbiol.">
        <title>Complete genome sequence of Corynebacterium casei LMG S-19264T (=DSM 44701T), isolated from a smear-ripened cheese.</title>
        <authorList>
            <consortium name="US DOE Joint Genome Institute (JGI-PGF)"/>
            <person name="Walter F."/>
            <person name="Albersmeier A."/>
            <person name="Kalinowski J."/>
            <person name="Ruckert C."/>
        </authorList>
    </citation>
    <scope>NUCLEOTIDE SEQUENCE</scope>
    <source>
        <strain evidence="5">KCTC 23714</strain>
    </source>
</reference>
<dbReference type="Gene3D" id="3.30.50.10">
    <property type="entry name" value="Erythroid Transcription Factor GATA-1, subunit A"/>
    <property type="match status" value="1"/>
</dbReference>
<reference evidence="5" key="2">
    <citation type="submission" date="2020-09" db="EMBL/GenBank/DDBJ databases">
        <authorList>
            <person name="Sun Q."/>
            <person name="Kim S."/>
        </authorList>
    </citation>
    <scope>NUCLEOTIDE SEQUENCE</scope>
    <source>
        <strain evidence="5">KCTC 23714</strain>
    </source>
</reference>
<dbReference type="GO" id="GO:0008657">
    <property type="term" value="F:DNA topoisomerase type II (double strand cut, ATP-hydrolyzing) inhibitor activity"/>
    <property type="evidence" value="ECO:0007669"/>
    <property type="project" value="UniProtKB-UniRule"/>
</dbReference>
<dbReference type="InterPro" id="IPR005584">
    <property type="entry name" value="DNA_gyrase_inhibitor_YacG"/>
</dbReference>